<accession>A0A1R3VDE5</accession>
<name>A0A1R3VDE5_9HYPH</name>
<dbReference type="Proteomes" id="UP000188388">
    <property type="component" value="Unassembled WGS sequence"/>
</dbReference>
<evidence type="ECO:0000256" key="1">
    <source>
        <dbReference type="SAM" id="MobiDB-lite"/>
    </source>
</evidence>
<dbReference type="InterPro" id="IPR021880">
    <property type="entry name" value="DUF3489"/>
</dbReference>
<evidence type="ECO:0000313" key="2">
    <source>
        <dbReference type="EMBL" id="SIT57884.1"/>
    </source>
</evidence>
<gene>
    <name evidence="2" type="ORF">BQ8794_490004</name>
</gene>
<evidence type="ECO:0000313" key="3">
    <source>
        <dbReference type="Proteomes" id="UP000188388"/>
    </source>
</evidence>
<feature type="compositionally biased region" description="Polar residues" evidence="1">
    <location>
        <begin position="16"/>
        <end position="29"/>
    </location>
</feature>
<protein>
    <recommendedName>
        <fullName evidence="4">DUF3489 domain-containing protein</fullName>
    </recommendedName>
</protein>
<keyword evidence="3" id="KW-1185">Reference proteome</keyword>
<feature type="region of interest" description="Disordered" evidence="1">
    <location>
        <begin position="1"/>
        <end position="53"/>
    </location>
</feature>
<reference evidence="3" key="1">
    <citation type="submission" date="2017-01" db="EMBL/GenBank/DDBJ databases">
        <authorList>
            <person name="Brunel B."/>
        </authorList>
    </citation>
    <scope>NUCLEOTIDE SEQUENCE [LARGE SCALE GENOMIC DNA]</scope>
</reference>
<dbReference type="EMBL" id="FTPD01000044">
    <property type="protein sequence ID" value="SIT57884.1"/>
    <property type="molecule type" value="Genomic_DNA"/>
</dbReference>
<dbReference type="Pfam" id="PF11994">
    <property type="entry name" value="DUF3489"/>
    <property type="match status" value="1"/>
</dbReference>
<sequence>MAILTDITTTAADPQTGETTSKLDQSTRMIQKLRQKSSTASMTDKKAKDEAPAAATKTDIVLKKLKSAKGVTIQTLMDATGWQAHSVRGFLSGTVKKKLGHEVLSETGKDGQRRYRLVETKTAG</sequence>
<dbReference type="RefSeq" id="WP_244555075.1">
    <property type="nucleotide sequence ID" value="NZ_FTPD01000044.1"/>
</dbReference>
<proteinExistence type="predicted"/>
<evidence type="ECO:0008006" key="4">
    <source>
        <dbReference type="Google" id="ProtNLM"/>
    </source>
</evidence>
<organism evidence="2 3">
    <name type="scientific">Mesorhizobium prunaredense</name>
    <dbReference type="NCBI Taxonomy" id="1631249"/>
    <lineage>
        <taxon>Bacteria</taxon>
        <taxon>Pseudomonadati</taxon>
        <taxon>Pseudomonadota</taxon>
        <taxon>Alphaproteobacteria</taxon>
        <taxon>Hyphomicrobiales</taxon>
        <taxon>Phyllobacteriaceae</taxon>
        <taxon>Mesorhizobium</taxon>
    </lineage>
</organism>
<feature type="compositionally biased region" description="Low complexity" evidence="1">
    <location>
        <begin position="1"/>
        <end position="13"/>
    </location>
</feature>
<dbReference type="STRING" id="1631249.BQ8794_490004"/>
<dbReference type="AlphaFoldDB" id="A0A1R3VDE5"/>